<feature type="compositionally biased region" description="Acidic residues" evidence="5">
    <location>
        <begin position="833"/>
        <end position="845"/>
    </location>
</feature>
<dbReference type="EMBL" id="FOKW01000013">
    <property type="protein sequence ID" value="SFC66217.1"/>
    <property type="molecule type" value="Genomic_DNA"/>
</dbReference>
<dbReference type="InterPro" id="IPR003660">
    <property type="entry name" value="HAMP_dom"/>
</dbReference>
<dbReference type="GO" id="GO:0004888">
    <property type="term" value="F:transmembrane signaling receptor activity"/>
    <property type="evidence" value="ECO:0007669"/>
    <property type="project" value="InterPro"/>
</dbReference>
<evidence type="ECO:0000313" key="9">
    <source>
        <dbReference type="EMBL" id="SFC66217.1"/>
    </source>
</evidence>
<feature type="compositionally biased region" description="Low complexity" evidence="5">
    <location>
        <begin position="724"/>
        <end position="744"/>
    </location>
</feature>
<dbReference type="InterPro" id="IPR004090">
    <property type="entry name" value="Chemotax_Me-accpt_rcpt"/>
</dbReference>
<evidence type="ECO:0000256" key="4">
    <source>
        <dbReference type="SAM" id="Coils"/>
    </source>
</evidence>
<dbReference type="Pfam" id="PF00015">
    <property type="entry name" value="MCPsignal"/>
    <property type="match status" value="1"/>
</dbReference>
<keyword evidence="4" id="KW-0175">Coiled coil</keyword>
<evidence type="ECO:0000256" key="5">
    <source>
        <dbReference type="SAM" id="MobiDB-lite"/>
    </source>
</evidence>
<sequence>MGLHPLNLVPGVRRRYVLRFVAALAVVVLVVGAFGGVIYAHTGDELQEDVESRLVADTQKDADRLGTWFDSTDRYVESLAGSTAFRNDDRLEIADSLHRMTERPTIEGAYYVDRETGAVEVEAGIDAVVDDGRVTDPVGGRIAAATEDSSRVVFSEPFETDDGRPAMLVVGEIADTDRVVVGLVDLEALSEYMIGDAAEGQGDSNNVVVVDRSGTVVLAGDASRLLTADDGDVEAAIGGTDGTDAGVASIGSDEDETVVGHAPIGGVAPEWTLTTRVPAAEAYSLQSDVSNQILGMIGLLFGSLVVLGLTVGRTTAASLRDLSERAAAIENGDLETPVESDRRDELGELHRSIDRMRRSLRDRLEEAERARTEAERERERAESARAEAERAREKAERATAESEAFSRHLERTADDYGEAMRACADGDLTRRLEPDPESEAMATVAREFNAMMDDIEETVAASRAFADAVDEAAESTVDGVVEVETAAERVATSVQEISDGSERQSEHLASVGSEIEDLSTTTEEIAATASDVATLAERTASTTASARESAQRAIEGMDAIAADADDAVAEVDRLEDEIAAIDDLLAFIREVAQQTNMLALNANIEAARSQSSGSAGSSVSGFTTVAEEIKALAEDTEDAAADVESRLEAVRSQSDRVVAVVRETDERIGTHRDAVEESLSSLEEISTHAERTNEGIQEISAATQQQAGAAREVATKVEEVTGISERTSAETETVAAAAEEQTASLGSVSDTAASLSERADDLSSTLSSFTVDEERVTAETSLEGDGTRTEDGDETEAGDGTEVEDETEAGDGTENGDGTEDRDGDGTAPLESEPTEENENGDDETSGPTEEAPPTSPPVSR</sequence>
<feature type="coiled-coil region" evidence="4">
    <location>
        <begin position="557"/>
        <end position="591"/>
    </location>
</feature>
<evidence type="ECO:0000256" key="1">
    <source>
        <dbReference type="ARBA" id="ARBA00023224"/>
    </source>
</evidence>
<reference evidence="10" key="1">
    <citation type="submission" date="2016-10" db="EMBL/GenBank/DDBJ databases">
        <authorList>
            <person name="Varghese N."/>
            <person name="Submissions S."/>
        </authorList>
    </citation>
    <scope>NUCLEOTIDE SEQUENCE [LARGE SCALE GENOMIC DNA]</scope>
    <source>
        <strain evidence="10">DSM 13078</strain>
    </source>
</reference>
<evidence type="ECO:0000259" key="7">
    <source>
        <dbReference type="PROSITE" id="PS50111"/>
    </source>
</evidence>
<dbReference type="SUPFAM" id="SSF58104">
    <property type="entry name" value="Methyl-accepting chemotaxis protein (MCP) signaling domain"/>
    <property type="match status" value="1"/>
</dbReference>
<feature type="region of interest" description="Disordered" evidence="5">
    <location>
        <begin position="364"/>
        <end position="412"/>
    </location>
</feature>
<dbReference type="GO" id="GO:0007165">
    <property type="term" value="P:signal transduction"/>
    <property type="evidence" value="ECO:0007669"/>
    <property type="project" value="UniProtKB-KW"/>
</dbReference>
<keyword evidence="6" id="KW-1133">Transmembrane helix</keyword>
<feature type="transmembrane region" description="Helical" evidence="6">
    <location>
        <begin position="20"/>
        <end position="40"/>
    </location>
</feature>
<dbReference type="PANTHER" id="PTHR32089">
    <property type="entry name" value="METHYL-ACCEPTING CHEMOTAXIS PROTEIN MCPB"/>
    <property type="match status" value="1"/>
</dbReference>
<dbReference type="Proteomes" id="UP000199161">
    <property type="component" value="Unassembled WGS sequence"/>
</dbReference>
<dbReference type="PROSITE" id="PS50885">
    <property type="entry name" value="HAMP"/>
    <property type="match status" value="2"/>
</dbReference>
<feature type="region of interest" description="Disordered" evidence="5">
    <location>
        <begin position="493"/>
        <end position="519"/>
    </location>
</feature>
<dbReference type="RefSeq" id="WP_089789704.1">
    <property type="nucleotide sequence ID" value="NZ_FOKW01000013.1"/>
</dbReference>
<dbReference type="AlphaFoldDB" id="A0A1I1KZH0"/>
<dbReference type="PANTHER" id="PTHR32089:SF112">
    <property type="entry name" value="LYSOZYME-LIKE PROTEIN-RELATED"/>
    <property type="match status" value="1"/>
</dbReference>
<feature type="domain" description="HAMP" evidence="8">
    <location>
        <begin position="407"/>
        <end position="460"/>
    </location>
</feature>
<dbReference type="PRINTS" id="PR00260">
    <property type="entry name" value="CHEMTRNSDUCR"/>
</dbReference>
<evidence type="ECO:0000259" key="8">
    <source>
        <dbReference type="PROSITE" id="PS50885"/>
    </source>
</evidence>
<dbReference type="SMART" id="SM00304">
    <property type="entry name" value="HAMP"/>
    <property type="match status" value="2"/>
</dbReference>
<dbReference type="Gene3D" id="1.10.287.950">
    <property type="entry name" value="Methyl-accepting chemotaxis protein"/>
    <property type="match status" value="1"/>
</dbReference>
<feature type="region of interest" description="Disordered" evidence="5">
    <location>
        <begin position="721"/>
        <end position="861"/>
    </location>
</feature>
<dbReference type="PROSITE" id="PS50111">
    <property type="entry name" value="CHEMOTAXIS_TRANSDUC_2"/>
    <property type="match status" value="1"/>
</dbReference>
<dbReference type="Pfam" id="PF00672">
    <property type="entry name" value="HAMP"/>
    <property type="match status" value="1"/>
</dbReference>
<dbReference type="Gene3D" id="6.10.250.1910">
    <property type="match status" value="1"/>
</dbReference>
<keyword evidence="10" id="KW-1185">Reference proteome</keyword>
<dbReference type="InterPro" id="IPR004089">
    <property type="entry name" value="MCPsignal_dom"/>
</dbReference>
<feature type="compositionally biased region" description="Polar residues" evidence="5">
    <location>
        <begin position="745"/>
        <end position="754"/>
    </location>
</feature>
<accession>A0A1I1KZH0</accession>
<keyword evidence="6" id="KW-0472">Membrane</keyword>
<feature type="coiled-coil region" evidence="4">
    <location>
        <begin position="626"/>
        <end position="653"/>
    </location>
</feature>
<protein>
    <submittedName>
        <fullName evidence="9">Methyl-accepting chemotaxis protein</fullName>
    </submittedName>
</protein>
<keyword evidence="6" id="KW-0812">Transmembrane</keyword>
<proteinExistence type="inferred from homology"/>
<dbReference type="GO" id="GO:0006935">
    <property type="term" value="P:chemotaxis"/>
    <property type="evidence" value="ECO:0007669"/>
    <property type="project" value="InterPro"/>
</dbReference>
<keyword evidence="1 3" id="KW-0807">Transducer</keyword>
<evidence type="ECO:0000256" key="2">
    <source>
        <dbReference type="ARBA" id="ARBA00029447"/>
    </source>
</evidence>
<gene>
    <name evidence="9" type="ORF">SAMN05444422_113103</name>
</gene>
<feature type="domain" description="Methyl-accepting transducer" evidence="7">
    <location>
        <begin position="479"/>
        <end position="721"/>
    </location>
</feature>
<dbReference type="OrthoDB" id="8523at2157"/>
<evidence type="ECO:0000256" key="3">
    <source>
        <dbReference type="PROSITE-ProRule" id="PRU00284"/>
    </source>
</evidence>
<comment type="similarity">
    <text evidence="2">Belongs to the methyl-accepting chemotaxis (MCP) protein family.</text>
</comment>
<feature type="compositionally biased region" description="Acidic residues" evidence="5">
    <location>
        <begin position="791"/>
        <end position="811"/>
    </location>
</feature>
<organism evidence="9 10">
    <name type="scientific">Natronobacterium haloterrestre</name>
    <name type="common">Halobiforma haloterrestris</name>
    <dbReference type="NCBI Taxonomy" id="148448"/>
    <lineage>
        <taxon>Archaea</taxon>
        <taxon>Methanobacteriati</taxon>
        <taxon>Methanobacteriota</taxon>
        <taxon>Stenosarchaea group</taxon>
        <taxon>Halobacteria</taxon>
        <taxon>Halobacteriales</taxon>
        <taxon>Natrialbaceae</taxon>
        <taxon>Natronobacterium</taxon>
    </lineage>
</organism>
<dbReference type="CDD" id="cd06225">
    <property type="entry name" value="HAMP"/>
    <property type="match status" value="2"/>
</dbReference>
<evidence type="ECO:0000313" key="10">
    <source>
        <dbReference type="Proteomes" id="UP000199161"/>
    </source>
</evidence>
<dbReference type="GO" id="GO:0016020">
    <property type="term" value="C:membrane"/>
    <property type="evidence" value="ECO:0007669"/>
    <property type="project" value="InterPro"/>
</dbReference>
<evidence type="ECO:0000256" key="6">
    <source>
        <dbReference type="SAM" id="Phobius"/>
    </source>
</evidence>
<name>A0A1I1KZH0_NATHA</name>
<feature type="domain" description="HAMP" evidence="8">
    <location>
        <begin position="313"/>
        <end position="365"/>
    </location>
</feature>
<dbReference type="SMART" id="SM00283">
    <property type="entry name" value="MA"/>
    <property type="match status" value="1"/>
</dbReference>